<dbReference type="InterPro" id="IPR003136">
    <property type="entry name" value="Cytidylate_kin"/>
</dbReference>
<evidence type="ECO:0000256" key="7">
    <source>
        <dbReference type="ARBA" id="ARBA00047615"/>
    </source>
</evidence>
<evidence type="ECO:0000256" key="1">
    <source>
        <dbReference type="ARBA" id="ARBA00009427"/>
    </source>
</evidence>
<dbReference type="PANTHER" id="PTHR21299">
    <property type="entry name" value="CYTIDYLATE KINASE/PANTOATE-BETA-ALANINE LIGASE"/>
    <property type="match status" value="1"/>
</dbReference>
<evidence type="ECO:0000313" key="10">
    <source>
        <dbReference type="EMBL" id="SUZ89322.1"/>
    </source>
</evidence>
<keyword evidence="6" id="KW-0067">ATP-binding</keyword>
<comment type="catalytic activity">
    <reaction evidence="8">
        <text>CMP + ATP = CDP + ADP</text>
        <dbReference type="Rhea" id="RHEA:11600"/>
        <dbReference type="ChEBI" id="CHEBI:30616"/>
        <dbReference type="ChEBI" id="CHEBI:58069"/>
        <dbReference type="ChEBI" id="CHEBI:60377"/>
        <dbReference type="ChEBI" id="CHEBI:456216"/>
        <dbReference type="EC" id="2.7.4.25"/>
    </reaction>
</comment>
<evidence type="ECO:0000256" key="6">
    <source>
        <dbReference type="ARBA" id="ARBA00022840"/>
    </source>
</evidence>
<evidence type="ECO:0000256" key="5">
    <source>
        <dbReference type="ARBA" id="ARBA00022777"/>
    </source>
</evidence>
<dbReference type="HAMAP" id="MF_00238">
    <property type="entry name" value="Cytidyl_kinase_type1"/>
    <property type="match status" value="1"/>
</dbReference>
<dbReference type="SUPFAM" id="SSF52540">
    <property type="entry name" value="P-loop containing nucleoside triphosphate hydrolases"/>
    <property type="match status" value="1"/>
</dbReference>
<sequence>MGFKIIAIDGPTGVGKSTIARQLAEKLSCLYVDTGAMFRCLAWCWCKQGCPESDESQEKLGEETRIVFKPENVICNGTDVTEEIRKESISALASKISSFPLIREVMKKQQRMLVEEVRRSGSYQGAVLEGRDIGTVVFPKADFKFYVDASPEIRAKRRLLQLQECGEDANFVEILAALNKRDYQDQNRKVAPLRAAEDAVIVDTGNLSATEVLEHLAACVGE</sequence>
<proteinExistence type="inferred from homology"/>
<dbReference type="AlphaFoldDB" id="A0A381RC49"/>
<dbReference type="PANTHER" id="PTHR21299:SF2">
    <property type="entry name" value="CYTIDYLATE KINASE"/>
    <property type="match status" value="1"/>
</dbReference>
<comment type="similarity">
    <text evidence="1">Belongs to the cytidylate kinase family. Type 1 subfamily.</text>
</comment>
<name>A0A381RC49_9ZZZZ</name>
<dbReference type="GO" id="GO:0005829">
    <property type="term" value="C:cytosol"/>
    <property type="evidence" value="ECO:0007669"/>
    <property type="project" value="TreeGrafter"/>
</dbReference>
<dbReference type="GO" id="GO:0005524">
    <property type="term" value="F:ATP binding"/>
    <property type="evidence" value="ECO:0007669"/>
    <property type="project" value="UniProtKB-KW"/>
</dbReference>
<organism evidence="10">
    <name type="scientific">marine metagenome</name>
    <dbReference type="NCBI Taxonomy" id="408172"/>
    <lineage>
        <taxon>unclassified sequences</taxon>
        <taxon>metagenomes</taxon>
        <taxon>ecological metagenomes</taxon>
    </lineage>
</organism>
<evidence type="ECO:0000256" key="4">
    <source>
        <dbReference type="ARBA" id="ARBA00022741"/>
    </source>
</evidence>
<dbReference type="InterPro" id="IPR027417">
    <property type="entry name" value="P-loop_NTPase"/>
</dbReference>
<evidence type="ECO:0000259" key="9">
    <source>
        <dbReference type="Pfam" id="PF02224"/>
    </source>
</evidence>
<reference evidence="10" key="1">
    <citation type="submission" date="2018-05" db="EMBL/GenBank/DDBJ databases">
        <authorList>
            <person name="Lanie J.A."/>
            <person name="Ng W.-L."/>
            <person name="Kazmierczak K.M."/>
            <person name="Andrzejewski T.M."/>
            <person name="Davidsen T.M."/>
            <person name="Wayne K.J."/>
            <person name="Tettelin H."/>
            <person name="Glass J.I."/>
            <person name="Rusch D."/>
            <person name="Podicherti R."/>
            <person name="Tsui H.-C.T."/>
            <person name="Winkler M.E."/>
        </authorList>
    </citation>
    <scope>NUCLEOTIDE SEQUENCE</scope>
</reference>
<evidence type="ECO:0000256" key="3">
    <source>
        <dbReference type="ARBA" id="ARBA00022679"/>
    </source>
</evidence>
<evidence type="ECO:0000256" key="8">
    <source>
        <dbReference type="ARBA" id="ARBA00048478"/>
    </source>
</evidence>
<dbReference type="CDD" id="cd02020">
    <property type="entry name" value="CMPK"/>
    <property type="match status" value="1"/>
</dbReference>
<accession>A0A381RC49</accession>
<keyword evidence="4" id="KW-0547">Nucleotide-binding</keyword>
<feature type="domain" description="Cytidylate kinase" evidence="9">
    <location>
        <begin position="6"/>
        <end position="219"/>
    </location>
</feature>
<keyword evidence="3" id="KW-0808">Transferase</keyword>
<dbReference type="EMBL" id="UINC01001815">
    <property type="protein sequence ID" value="SUZ89322.1"/>
    <property type="molecule type" value="Genomic_DNA"/>
</dbReference>
<dbReference type="EC" id="2.7.4.25" evidence="2"/>
<dbReference type="GO" id="GO:0015949">
    <property type="term" value="P:nucleobase-containing small molecule interconversion"/>
    <property type="evidence" value="ECO:0007669"/>
    <property type="project" value="TreeGrafter"/>
</dbReference>
<dbReference type="GO" id="GO:0036431">
    <property type="term" value="F:dCMP kinase activity"/>
    <property type="evidence" value="ECO:0007669"/>
    <property type="project" value="InterPro"/>
</dbReference>
<dbReference type="Gene3D" id="3.40.50.300">
    <property type="entry name" value="P-loop containing nucleotide triphosphate hydrolases"/>
    <property type="match status" value="1"/>
</dbReference>
<comment type="catalytic activity">
    <reaction evidence="7">
        <text>dCMP + ATP = dCDP + ADP</text>
        <dbReference type="Rhea" id="RHEA:25094"/>
        <dbReference type="ChEBI" id="CHEBI:30616"/>
        <dbReference type="ChEBI" id="CHEBI:57566"/>
        <dbReference type="ChEBI" id="CHEBI:58593"/>
        <dbReference type="ChEBI" id="CHEBI:456216"/>
        <dbReference type="EC" id="2.7.4.25"/>
    </reaction>
</comment>
<dbReference type="NCBIfam" id="TIGR00017">
    <property type="entry name" value="cmk"/>
    <property type="match status" value="1"/>
</dbReference>
<keyword evidence="5" id="KW-0418">Kinase</keyword>
<dbReference type="Pfam" id="PF02224">
    <property type="entry name" value="Cytidylate_kin"/>
    <property type="match status" value="1"/>
</dbReference>
<gene>
    <name evidence="10" type="ORF">METZ01_LOCUS42176</name>
</gene>
<protein>
    <recommendedName>
        <fullName evidence="2">(d)CMP kinase</fullName>
        <ecNumber evidence="2">2.7.4.25</ecNumber>
    </recommendedName>
</protein>
<dbReference type="InterPro" id="IPR011994">
    <property type="entry name" value="Cytidylate_kinase_dom"/>
</dbReference>
<evidence type="ECO:0000256" key="2">
    <source>
        <dbReference type="ARBA" id="ARBA00012906"/>
    </source>
</evidence>